<evidence type="ECO:0000313" key="4">
    <source>
        <dbReference type="Proteomes" id="UP000051888"/>
    </source>
</evidence>
<accession>A0A0Q3WRV8</accession>
<dbReference type="GO" id="GO:0009249">
    <property type="term" value="P:protein lipoylation"/>
    <property type="evidence" value="ECO:0007669"/>
    <property type="project" value="UniProtKB-ARBA"/>
</dbReference>
<dbReference type="GO" id="GO:0016740">
    <property type="term" value="F:transferase activity"/>
    <property type="evidence" value="ECO:0007669"/>
    <property type="project" value="UniProtKB-ARBA"/>
</dbReference>
<reference evidence="3 4" key="1">
    <citation type="submission" date="2015-09" db="EMBL/GenBank/DDBJ databases">
        <title>Genome sequencing project for genomic taxonomy and phylogenomics of Bacillus-like bacteria.</title>
        <authorList>
            <person name="Liu B."/>
            <person name="Wang J."/>
            <person name="Zhu Y."/>
            <person name="Liu G."/>
            <person name="Chen Q."/>
            <person name="Chen Z."/>
            <person name="Lan J."/>
            <person name="Che J."/>
            <person name="Ge C."/>
            <person name="Shi H."/>
            <person name="Pan Z."/>
            <person name="Liu X."/>
        </authorList>
    </citation>
    <scope>NUCLEOTIDE SEQUENCE [LARGE SCALE GENOMIC DNA]</scope>
    <source>
        <strain evidence="3 4">LMG 18435</strain>
    </source>
</reference>
<comment type="caution">
    <text evidence="3">The sequence shown here is derived from an EMBL/GenBank/DDBJ whole genome shotgun (WGS) entry which is preliminary data.</text>
</comment>
<keyword evidence="4" id="KW-1185">Reference proteome</keyword>
<dbReference type="InterPro" id="IPR004143">
    <property type="entry name" value="BPL_LPL_catalytic"/>
</dbReference>
<dbReference type="NCBIfam" id="TIGR00121">
    <property type="entry name" value="birA_ligase"/>
    <property type="match status" value="1"/>
</dbReference>
<dbReference type="AlphaFoldDB" id="A0A0Q3WRV8"/>
<dbReference type="RefSeq" id="WP_055742178.1">
    <property type="nucleotide sequence ID" value="NZ_JAAIWL010000002.1"/>
</dbReference>
<dbReference type="InterPro" id="IPR004408">
    <property type="entry name" value="Biotin_CoA_COase_ligase"/>
</dbReference>
<organism evidence="3 4">
    <name type="scientific">Heyndrickxia shackletonii</name>
    <dbReference type="NCBI Taxonomy" id="157838"/>
    <lineage>
        <taxon>Bacteria</taxon>
        <taxon>Bacillati</taxon>
        <taxon>Bacillota</taxon>
        <taxon>Bacilli</taxon>
        <taxon>Bacillales</taxon>
        <taxon>Bacillaceae</taxon>
        <taxon>Heyndrickxia</taxon>
    </lineage>
</organism>
<dbReference type="PANTHER" id="PTHR12835">
    <property type="entry name" value="BIOTIN PROTEIN LIGASE"/>
    <property type="match status" value="1"/>
</dbReference>
<dbReference type="Pfam" id="PF03099">
    <property type="entry name" value="BPL_LplA_LipB"/>
    <property type="match status" value="1"/>
</dbReference>
<keyword evidence="1" id="KW-0436">Ligase</keyword>
<dbReference type="PATRIC" id="fig|157838.3.peg.5101"/>
<evidence type="ECO:0000313" key="3">
    <source>
        <dbReference type="EMBL" id="KQL50565.1"/>
    </source>
</evidence>
<feature type="domain" description="BPL/LPL catalytic" evidence="2">
    <location>
        <begin position="12"/>
        <end position="195"/>
    </location>
</feature>
<evidence type="ECO:0000256" key="1">
    <source>
        <dbReference type="ARBA" id="ARBA00022598"/>
    </source>
</evidence>
<dbReference type="STRING" id="157838.AN964_23220"/>
<dbReference type="SUPFAM" id="SSF55681">
    <property type="entry name" value="Class II aaRS and biotin synthetases"/>
    <property type="match status" value="1"/>
</dbReference>
<dbReference type="InterPro" id="IPR045864">
    <property type="entry name" value="aa-tRNA-synth_II/BPL/LPL"/>
</dbReference>
<sequence length="260" mass="29778">MTFNKPLFLKLLGDETFIKKVKWYDEIESSQDVMKSKILETNEFHTLIGAEDMTKARGQYAREFITSKGNGLYFSIAIPKKNILNIMQHTKLIMAISIASAIKKVTKLNIKIKFPNDIYLGTKKICGVLIEEFKLTKNKSFLIIGVGLNVNNESLPLSISEIATSLKIESGNDLSREQICSNIIKQFTENILRYESSGFNFINEEFSKHSVHHFIGKLKSGEIINCEFVGLTDKGYLIVFSKEKQQHYTFYYSDLVKIYK</sequence>
<dbReference type="GO" id="GO:0004077">
    <property type="term" value="F:biotin--[biotin carboxyl-carrier protein] ligase activity"/>
    <property type="evidence" value="ECO:0007669"/>
    <property type="project" value="InterPro"/>
</dbReference>
<dbReference type="EMBL" id="LJJC01000015">
    <property type="protein sequence ID" value="KQL50565.1"/>
    <property type="molecule type" value="Genomic_DNA"/>
</dbReference>
<protein>
    <recommendedName>
        <fullName evidence="2">BPL/LPL catalytic domain-containing protein</fullName>
    </recommendedName>
</protein>
<gene>
    <name evidence="3" type="ORF">AN964_23220</name>
</gene>
<proteinExistence type="predicted"/>
<dbReference type="PROSITE" id="PS51733">
    <property type="entry name" value="BPL_LPL_CATALYTIC"/>
    <property type="match status" value="1"/>
</dbReference>
<dbReference type="Proteomes" id="UP000051888">
    <property type="component" value="Unassembled WGS sequence"/>
</dbReference>
<dbReference type="OrthoDB" id="9807064at2"/>
<name>A0A0Q3WRV8_9BACI</name>
<evidence type="ECO:0000259" key="2">
    <source>
        <dbReference type="PROSITE" id="PS51733"/>
    </source>
</evidence>
<dbReference type="Gene3D" id="3.30.930.10">
    <property type="entry name" value="Bira Bifunctional Protein, Domain 2"/>
    <property type="match status" value="1"/>
</dbReference>
<dbReference type="PANTHER" id="PTHR12835:SF5">
    <property type="entry name" value="BIOTIN--PROTEIN LIGASE"/>
    <property type="match status" value="1"/>
</dbReference>
<dbReference type="GO" id="GO:0005737">
    <property type="term" value="C:cytoplasm"/>
    <property type="evidence" value="ECO:0007669"/>
    <property type="project" value="TreeGrafter"/>
</dbReference>